<evidence type="ECO:0000313" key="3">
    <source>
        <dbReference type="Proteomes" id="UP000602284"/>
    </source>
</evidence>
<keyword evidence="3" id="KW-1185">Reference proteome</keyword>
<dbReference type="EMBL" id="JAEQNB010000002">
    <property type="protein sequence ID" value="MBL0386856.1"/>
    <property type="molecule type" value="Genomic_DNA"/>
</dbReference>
<organism evidence="2 3">
    <name type="scientific">Tumebacillus amylolyticus</name>
    <dbReference type="NCBI Taxonomy" id="2801339"/>
    <lineage>
        <taxon>Bacteria</taxon>
        <taxon>Bacillati</taxon>
        <taxon>Bacillota</taxon>
        <taxon>Bacilli</taxon>
        <taxon>Bacillales</taxon>
        <taxon>Alicyclobacillaceae</taxon>
        <taxon>Tumebacillus</taxon>
    </lineage>
</organism>
<evidence type="ECO:0000256" key="1">
    <source>
        <dbReference type="SAM" id="Phobius"/>
    </source>
</evidence>
<comment type="caution">
    <text evidence="2">The sequence shown here is derived from an EMBL/GenBank/DDBJ whole genome shotgun (WGS) entry which is preliminary data.</text>
</comment>
<feature type="transmembrane region" description="Helical" evidence="1">
    <location>
        <begin position="24"/>
        <end position="42"/>
    </location>
</feature>
<dbReference type="Proteomes" id="UP000602284">
    <property type="component" value="Unassembled WGS sequence"/>
</dbReference>
<proteinExistence type="predicted"/>
<evidence type="ECO:0000313" key="2">
    <source>
        <dbReference type="EMBL" id="MBL0386856.1"/>
    </source>
</evidence>
<keyword evidence="1" id="KW-1133">Transmembrane helix</keyword>
<gene>
    <name evidence="2" type="ORF">JJB07_09345</name>
</gene>
<keyword evidence="1" id="KW-0812">Transmembrane</keyword>
<evidence type="ECO:0008006" key="4">
    <source>
        <dbReference type="Google" id="ProtNLM"/>
    </source>
</evidence>
<feature type="transmembrane region" description="Helical" evidence="1">
    <location>
        <begin position="100"/>
        <end position="121"/>
    </location>
</feature>
<dbReference type="RefSeq" id="WP_201634050.1">
    <property type="nucleotide sequence ID" value="NZ_JAEQNB010000002.1"/>
</dbReference>
<accession>A0ABS1J9A5</accession>
<reference evidence="2 3" key="1">
    <citation type="submission" date="2021-01" db="EMBL/GenBank/DDBJ databases">
        <title>Tumebacillus sp. strain ITR2 16S ribosomal RNA gene Genome sequencing and assembly.</title>
        <authorList>
            <person name="Kang M."/>
        </authorList>
    </citation>
    <scope>NUCLEOTIDE SEQUENCE [LARGE SCALE GENOMIC DNA]</scope>
    <source>
        <strain evidence="2 3">ITR2</strain>
    </source>
</reference>
<feature type="transmembrane region" description="Helical" evidence="1">
    <location>
        <begin position="70"/>
        <end position="88"/>
    </location>
</feature>
<feature type="transmembrane region" description="Helical" evidence="1">
    <location>
        <begin position="133"/>
        <end position="150"/>
    </location>
</feature>
<sequence length="151" mass="16432">MESSSDRSSTSSPSKAFTPRPPRILLAGLASGLFLGVLLVVLRRYTGYPLDAILLDLSYTPVLSDFNTPLLQWAMHLLVAVAVAFVYAKLTRGLTRRSPLYGLLFGALVSAIYFILAPLVAPNLINPFETAPFAIWVGAHLLYGIVLDKLL</sequence>
<keyword evidence="1" id="KW-0472">Membrane</keyword>
<name>A0ABS1J9A5_9BACL</name>
<protein>
    <recommendedName>
        <fullName evidence="4">DUF1440 domain-containing protein</fullName>
    </recommendedName>
</protein>